<protein>
    <recommendedName>
        <fullName evidence="3">Maf-like protein</fullName>
    </recommendedName>
</protein>
<evidence type="ECO:0000313" key="1">
    <source>
        <dbReference type="EMBL" id="OGZ30537.1"/>
    </source>
</evidence>
<gene>
    <name evidence="1" type="ORF">A2931_02800</name>
</gene>
<proteinExistence type="predicted"/>
<name>A0A1G2EXU2_9BACT</name>
<sequence>MRSVVFCASIRFRNELADFVNRLQAEAAKSGRHVHVLTPNFEDDDPKLSKMEEKDRLKDDLYRAIVAGKVYDHLFRKVRVADVCFIFNKDGYIGANTNGELFAAAVLGKTIYALEDKTLMGSYPHGLYEEPSSRKFIHDIVSDPEELLKRLH</sequence>
<reference evidence="1 2" key="1">
    <citation type="journal article" date="2016" name="Nat. Commun.">
        <title>Thousands of microbial genomes shed light on interconnected biogeochemical processes in an aquifer system.</title>
        <authorList>
            <person name="Anantharaman K."/>
            <person name="Brown C.T."/>
            <person name="Hug L.A."/>
            <person name="Sharon I."/>
            <person name="Castelle C.J."/>
            <person name="Probst A.J."/>
            <person name="Thomas B.C."/>
            <person name="Singh A."/>
            <person name="Wilkins M.J."/>
            <person name="Karaoz U."/>
            <person name="Brodie E.L."/>
            <person name="Williams K.H."/>
            <person name="Hubbard S.S."/>
            <person name="Banfield J.F."/>
        </authorList>
    </citation>
    <scope>NUCLEOTIDE SEQUENCE [LARGE SCALE GENOMIC DNA]</scope>
</reference>
<accession>A0A1G2EXU2</accession>
<dbReference type="EMBL" id="MHMQ01000018">
    <property type="protein sequence ID" value="OGZ30537.1"/>
    <property type="molecule type" value="Genomic_DNA"/>
</dbReference>
<dbReference type="Proteomes" id="UP000177486">
    <property type="component" value="Unassembled WGS sequence"/>
</dbReference>
<evidence type="ECO:0008006" key="3">
    <source>
        <dbReference type="Google" id="ProtNLM"/>
    </source>
</evidence>
<dbReference type="AlphaFoldDB" id="A0A1G2EXU2"/>
<comment type="caution">
    <text evidence="1">The sequence shown here is derived from an EMBL/GenBank/DDBJ whole genome shotgun (WGS) entry which is preliminary data.</text>
</comment>
<organism evidence="1 2">
    <name type="scientific">Candidatus Niyogibacteria bacterium RIFCSPLOWO2_01_FULL_45_48</name>
    <dbReference type="NCBI Taxonomy" id="1801724"/>
    <lineage>
        <taxon>Bacteria</taxon>
        <taxon>Candidatus Niyogiibacteriota</taxon>
    </lineage>
</organism>
<evidence type="ECO:0000313" key="2">
    <source>
        <dbReference type="Proteomes" id="UP000177486"/>
    </source>
</evidence>